<dbReference type="HOGENOM" id="CLU_033536_13_2_0"/>
<evidence type="ECO:0000256" key="7">
    <source>
        <dbReference type="ARBA" id="ARBA00023136"/>
    </source>
</evidence>
<dbReference type="PANTHER" id="PTHR48090">
    <property type="entry name" value="UNDECAPRENYL-PHOSPHATE 4-DEOXY-4-FORMAMIDO-L-ARABINOSE TRANSFERASE-RELATED"/>
    <property type="match status" value="1"/>
</dbReference>
<reference key="1">
    <citation type="submission" date="2010-11" db="EMBL/GenBank/DDBJ databases">
        <title>The complete sequence of chromosome of Isophaera pallida ATCC 43644.</title>
        <authorList>
            <consortium name="US DOE Joint Genome Institute (JGI-PGF)"/>
            <person name="Lucas S."/>
            <person name="Copeland A."/>
            <person name="Lapidus A."/>
            <person name="Bruce D."/>
            <person name="Goodwin L."/>
            <person name="Pitluck S."/>
            <person name="Kyrpides N."/>
            <person name="Mavromatis K."/>
            <person name="Pagani I."/>
            <person name="Ivanova N."/>
            <person name="Saunders E."/>
            <person name="Brettin T."/>
            <person name="Detter J.C."/>
            <person name="Han C."/>
            <person name="Tapia R."/>
            <person name="Land M."/>
            <person name="Hauser L."/>
            <person name="Markowitz V."/>
            <person name="Cheng J.-F."/>
            <person name="Hugenholtz P."/>
            <person name="Woyke T."/>
            <person name="Wu D."/>
            <person name="Eisen J.A."/>
        </authorList>
    </citation>
    <scope>NUCLEOTIDE SEQUENCE</scope>
    <source>
        <strain>ATCC 43644</strain>
    </source>
</reference>
<keyword evidence="4" id="KW-0812">Transmembrane</keyword>
<dbReference type="InParanoid" id="E8R4N1"/>
<dbReference type="eggNOG" id="COG0463">
    <property type="taxonomic scope" value="Bacteria"/>
</dbReference>
<feature type="domain" description="Glycosyltransferase 2-like" evidence="8">
    <location>
        <begin position="6"/>
        <end position="162"/>
    </location>
</feature>
<dbReference type="InterPro" id="IPR001173">
    <property type="entry name" value="Glyco_trans_2-like"/>
</dbReference>
<dbReference type="KEGG" id="ipa:Isop_0025"/>
<keyword evidence="10" id="KW-1185">Reference proteome</keyword>
<keyword evidence="5" id="KW-0448">Lipopolysaccharide biosynthesis</keyword>
<evidence type="ECO:0000256" key="6">
    <source>
        <dbReference type="ARBA" id="ARBA00022989"/>
    </source>
</evidence>
<dbReference type="InterPro" id="IPR029044">
    <property type="entry name" value="Nucleotide-diphossugar_trans"/>
</dbReference>
<dbReference type="SUPFAM" id="SSF53448">
    <property type="entry name" value="Nucleotide-diphospho-sugar transferases"/>
    <property type="match status" value="1"/>
</dbReference>
<keyword evidence="3 9" id="KW-0808">Transferase</keyword>
<evidence type="ECO:0000256" key="2">
    <source>
        <dbReference type="ARBA" id="ARBA00022676"/>
    </source>
</evidence>
<dbReference type="OrthoDB" id="9772170at2"/>
<dbReference type="GO" id="GO:0009103">
    <property type="term" value="P:lipopolysaccharide biosynthetic process"/>
    <property type="evidence" value="ECO:0007669"/>
    <property type="project" value="UniProtKB-KW"/>
</dbReference>
<dbReference type="Proteomes" id="UP000008631">
    <property type="component" value="Chromosome"/>
</dbReference>
<proteinExistence type="predicted"/>
<gene>
    <name evidence="9" type="ordered locus">Isop_0025</name>
</gene>
<keyword evidence="1" id="KW-1003">Cell membrane</keyword>
<evidence type="ECO:0000256" key="4">
    <source>
        <dbReference type="ARBA" id="ARBA00022692"/>
    </source>
</evidence>
<reference evidence="9 10" key="2">
    <citation type="journal article" date="2011" name="Stand. Genomic Sci.">
        <title>Complete genome sequence of Isosphaera pallida type strain (IS1B).</title>
        <authorList>
            <consortium name="US DOE Joint Genome Institute (JGI-PGF)"/>
            <person name="Goker M."/>
            <person name="Cleland D."/>
            <person name="Saunders E."/>
            <person name="Lapidus A."/>
            <person name="Nolan M."/>
            <person name="Lucas S."/>
            <person name="Hammon N."/>
            <person name="Deshpande S."/>
            <person name="Cheng J.F."/>
            <person name="Tapia R."/>
            <person name="Han C."/>
            <person name="Goodwin L."/>
            <person name="Pitluck S."/>
            <person name="Liolios K."/>
            <person name="Pagani I."/>
            <person name="Ivanova N."/>
            <person name="Mavromatis K."/>
            <person name="Pati A."/>
            <person name="Chen A."/>
            <person name="Palaniappan K."/>
            <person name="Land M."/>
            <person name="Hauser L."/>
            <person name="Chang Y.J."/>
            <person name="Jeffries C.D."/>
            <person name="Detter J.C."/>
            <person name="Beck B."/>
            <person name="Woyke T."/>
            <person name="Bristow J."/>
            <person name="Eisen J.A."/>
            <person name="Markowitz V."/>
            <person name="Hugenholtz P."/>
            <person name="Kyrpides N.C."/>
            <person name="Klenk H.P."/>
        </authorList>
    </citation>
    <scope>NUCLEOTIDE SEQUENCE [LARGE SCALE GENOMIC DNA]</scope>
    <source>
        <strain evidence="10">ATCC 43644 / DSM 9630 / IS1B</strain>
    </source>
</reference>
<evidence type="ECO:0000259" key="8">
    <source>
        <dbReference type="Pfam" id="PF00535"/>
    </source>
</evidence>
<protein>
    <submittedName>
        <fullName evidence="9">Glycosyl transferase family 2</fullName>
    </submittedName>
</protein>
<organism evidence="9 10">
    <name type="scientific">Isosphaera pallida (strain ATCC 43644 / DSM 9630 / IS1B)</name>
    <dbReference type="NCBI Taxonomy" id="575540"/>
    <lineage>
        <taxon>Bacteria</taxon>
        <taxon>Pseudomonadati</taxon>
        <taxon>Planctomycetota</taxon>
        <taxon>Planctomycetia</taxon>
        <taxon>Isosphaerales</taxon>
        <taxon>Isosphaeraceae</taxon>
        <taxon>Isosphaera</taxon>
    </lineage>
</organism>
<dbReference type="STRING" id="575540.Isop_0025"/>
<dbReference type="RefSeq" id="WP_013562911.1">
    <property type="nucleotide sequence ID" value="NC_014962.1"/>
</dbReference>
<dbReference type="Gene3D" id="3.90.550.10">
    <property type="entry name" value="Spore Coat Polysaccharide Biosynthesis Protein SpsA, Chain A"/>
    <property type="match status" value="1"/>
</dbReference>
<dbReference type="GO" id="GO:0005886">
    <property type="term" value="C:plasma membrane"/>
    <property type="evidence" value="ECO:0007669"/>
    <property type="project" value="TreeGrafter"/>
</dbReference>
<dbReference type="InterPro" id="IPR050256">
    <property type="entry name" value="Glycosyltransferase_2"/>
</dbReference>
<dbReference type="AlphaFoldDB" id="E8R4N1"/>
<name>E8R4N1_ISOPI</name>
<dbReference type="Pfam" id="PF00535">
    <property type="entry name" value="Glycos_transf_2"/>
    <property type="match status" value="1"/>
</dbReference>
<dbReference type="PANTHER" id="PTHR48090:SF3">
    <property type="entry name" value="UNDECAPRENYL-PHOSPHATE 4-DEOXY-4-FORMAMIDO-L-ARABINOSE TRANSFERASE"/>
    <property type="match status" value="1"/>
</dbReference>
<keyword evidence="6" id="KW-1133">Transmembrane helix</keyword>
<evidence type="ECO:0000313" key="9">
    <source>
        <dbReference type="EMBL" id="ADV60622.1"/>
    </source>
</evidence>
<sequence length="245" mass="27246">MDEPLSVVIPVYHEGDNVLEVYQRFVAEAGPFGEMIFVWDTPDDPTIPFLDQLRAADPRVVSLHNTLGRGVLNALRAGIAAARGRAILVAMGDLSDELSIVPQLMAHWREGATVVCPSRYMPGGRQEGAPWLKSLLSRLAGLSLYAIGALPVRDPTNNFKLYDAAFLKSVTIESGRGFELALELTVKAHELGGKVVETPTHWRERSQGQSRFKLIQWLPGYLKWYFRAVGNRLRPGRRALISQED</sequence>
<evidence type="ECO:0000256" key="1">
    <source>
        <dbReference type="ARBA" id="ARBA00022475"/>
    </source>
</evidence>
<dbReference type="GO" id="GO:0016757">
    <property type="term" value="F:glycosyltransferase activity"/>
    <property type="evidence" value="ECO:0007669"/>
    <property type="project" value="UniProtKB-KW"/>
</dbReference>
<dbReference type="EMBL" id="CP002353">
    <property type="protein sequence ID" value="ADV60622.1"/>
    <property type="molecule type" value="Genomic_DNA"/>
</dbReference>
<keyword evidence="7" id="KW-0472">Membrane</keyword>
<evidence type="ECO:0000256" key="5">
    <source>
        <dbReference type="ARBA" id="ARBA00022985"/>
    </source>
</evidence>
<keyword evidence="2" id="KW-0328">Glycosyltransferase</keyword>
<evidence type="ECO:0000313" key="10">
    <source>
        <dbReference type="Proteomes" id="UP000008631"/>
    </source>
</evidence>
<evidence type="ECO:0000256" key="3">
    <source>
        <dbReference type="ARBA" id="ARBA00022679"/>
    </source>
</evidence>
<accession>E8R4N1</accession>